<dbReference type="AlphaFoldDB" id="A0A845F3B6"/>
<proteinExistence type="predicted"/>
<evidence type="ECO:0000256" key="1">
    <source>
        <dbReference type="SAM" id="SignalP"/>
    </source>
</evidence>
<dbReference type="Proteomes" id="UP000447833">
    <property type="component" value="Unassembled WGS sequence"/>
</dbReference>
<comment type="caution">
    <text evidence="3">The sequence shown here is derived from an EMBL/GenBank/DDBJ whole genome shotgun (WGS) entry which is preliminary data.</text>
</comment>
<feature type="domain" description="LysM" evidence="2">
    <location>
        <begin position="46"/>
        <end position="90"/>
    </location>
</feature>
<name>A0A845F3B6_9BACL</name>
<dbReference type="InterPro" id="IPR036779">
    <property type="entry name" value="LysM_dom_sf"/>
</dbReference>
<dbReference type="EMBL" id="WMEY01000005">
    <property type="protein sequence ID" value="MYL65147.1"/>
    <property type="molecule type" value="Genomic_DNA"/>
</dbReference>
<dbReference type="Pfam" id="PF01476">
    <property type="entry name" value="LysM"/>
    <property type="match status" value="1"/>
</dbReference>
<dbReference type="CDD" id="cd00118">
    <property type="entry name" value="LysM"/>
    <property type="match status" value="1"/>
</dbReference>
<protein>
    <submittedName>
        <fullName evidence="3">LysM peptidoglycan-binding domain-containing protein</fullName>
    </submittedName>
</protein>
<dbReference type="Gene3D" id="3.10.350.10">
    <property type="entry name" value="LysM domain"/>
    <property type="match status" value="1"/>
</dbReference>
<evidence type="ECO:0000313" key="4">
    <source>
        <dbReference type="Proteomes" id="UP000447833"/>
    </source>
</evidence>
<feature type="signal peptide" evidence="1">
    <location>
        <begin position="1"/>
        <end position="21"/>
    </location>
</feature>
<dbReference type="RefSeq" id="WP_160920512.1">
    <property type="nucleotide sequence ID" value="NZ_WMEY01000005.1"/>
</dbReference>
<evidence type="ECO:0000313" key="3">
    <source>
        <dbReference type="EMBL" id="MYL65147.1"/>
    </source>
</evidence>
<reference evidence="3 4" key="1">
    <citation type="submission" date="2019-11" db="EMBL/GenBank/DDBJ databases">
        <title>Genome sequences of 17 halophilic strains isolated from different environments.</title>
        <authorList>
            <person name="Furrow R.E."/>
        </authorList>
    </citation>
    <scope>NUCLEOTIDE SEQUENCE [LARGE SCALE GENOMIC DNA]</scope>
    <source>
        <strain evidence="3 4">22506_14_FS</strain>
    </source>
</reference>
<dbReference type="SMART" id="SM00257">
    <property type="entry name" value="LysM"/>
    <property type="match status" value="1"/>
</dbReference>
<dbReference type="InterPro" id="IPR018392">
    <property type="entry name" value="LysM"/>
</dbReference>
<accession>A0A845F3B6</accession>
<dbReference type="SUPFAM" id="SSF54106">
    <property type="entry name" value="LysM domain"/>
    <property type="match status" value="1"/>
</dbReference>
<evidence type="ECO:0000259" key="2">
    <source>
        <dbReference type="PROSITE" id="PS51782"/>
    </source>
</evidence>
<feature type="chain" id="PRO_5039716937" evidence="1">
    <location>
        <begin position="22"/>
        <end position="94"/>
    </location>
</feature>
<keyword evidence="1" id="KW-0732">Signal</keyword>
<organism evidence="3 4">
    <name type="scientific">Guptibacillus hwajinpoensis</name>
    <dbReference type="NCBI Taxonomy" id="208199"/>
    <lineage>
        <taxon>Bacteria</taxon>
        <taxon>Bacillati</taxon>
        <taxon>Bacillota</taxon>
        <taxon>Bacilli</taxon>
        <taxon>Bacillales</taxon>
        <taxon>Guptibacillaceae</taxon>
        <taxon>Guptibacillus</taxon>
    </lineage>
</organism>
<dbReference type="PROSITE" id="PS51782">
    <property type="entry name" value="LYSM"/>
    <property type="match status" value="1"/>
</dbReference>
<sequence>MKKLAKFATISFVSIGLLAGAAQVGTPTVEAKGPVVNAPAGCYGPVYYTVKYGDTLSEIAYKYGLTTSYLASLNNITNPNQIYVGQRLKAYNCN</sequence>
<gene>
    <name evidence="3" type="ORF">GLW07_17455</name>
</gene>